<feature type="domain" description="3-octaprenyl-4-hydroxybenzoate carboxy-lyase-like N-terminal" evidence="3">
    <location>
        <begin position="10"/>
        <end position="86"/>
    </location>
</feature>
<keyword evidence="6" id="KW-1185">Reference proteome</keyword>
<dbReference type="NCBIfam" id="TIGR03701">
    <property type="entry name" value="mena_SCO4490"/>
    <property type="match status" value="1"/>
</dbReference>
<dbReference type="Pfam" id="PF20696">
    <property type="entry name" value="UbiD_C"/>
    <property type="match status" value="1"/>
</dbReference>
<name>A0A8J3FCZ5_9BACI</name>
<dbReference type="AlphaFoldDB" id="A0A8J3FCZ5"/>
<dbReference type="SUPFAM" id="SSF143968">
    <property type="entry name" value="UbiD C-terminal domain-like"/>
    <property type="match status" value="1"/>
</dbReference>
<dbReference type="Proteomes" id="UP000637720">
    <property type="component" value="Unassembled WGS sequence"/>
</dbReference>
<evidence type="ECO:0000313" key="5">
    <source>
        <dbReference type="EMBL" id="GGJ93925.1"/>
    </source>
</evidence>
<dbReference type="InterPro" id="IPR049383">
    <property type="entry name" value="UbiD-like_N"/>
</dbReference>
<dbReference type="InterPro" id="IPR002830">
    <property type="entry name" value="UbiD"/>
</dbReference>
<reference evidence="5" key="2">
    <citation type="submission" date="2020-09" db="EMBL/GenBank/DDBJ databases">
        <authorList>
            <person name="Sun Q."/>
            <person name="Ohkuma M."/>
        </authorList>
    </citation>
    <scope>NUCLEOTIDE SEQUENCE</scope>
    <source>
        <strain evidence="5">JCM 14719</strain>
    </source>
</reference>
<evidence type="ECO:0000256" key="1">
    <source>
        <dbReference type="ARBA" id="ARBA00010021"/>
    </source>
</evidence>
<reference evidence="5" key="1">
    <citation type="journal article" date="2014" name="Int. J. Syst. Evol. Microbiol.">
        <title>Complete genome sequence of Corynebacterium casei LMG S-19264T (=DSM 44701T), isolated from a smear-ripened cheese.</title>
        <authorList>
            <consortium name="US DOE Joint Genome Institute (JGI-PGF)"/>
            <person name="Walter F."/>
            <person name="Albersmeier A."/>
            <person name="Kalinowski J."/>
            <person name="Ruckert C."/>
        </authorList>
    </citation>
    <scope>NUCLEOTIDE SEQUENCE</scope>
    <source>
        <strain evidence="5">JCM 14719</strain>
    </source>
</reference>
<feature type="domain" description="3-octaprenyl-4-hydroxybenzoate carboxy-lyase-like C-terminal" evidence="4">
    <location>
        <begin position="326"/>
        <end position="448"/>
    </location>
</feature>
<dbReference type="InterPro" id="IPR048304">
    <property type="entry name" value="UbiD_Rift_dom"/>
</dbReference>
<evidence type="ECO:0000259" key="3">
    <source>
        <dbReference type="Pfam" id="PF20695"/>
    </source>
</evidence>
<dbReference type="Gene3D" id="3.40.1670.10">
    <property type="entry name" value="UbiD C-terminal domain-like"/>
    <property type="match status" value="1"/>
</dbReference>
<gene>
    <name evidence="5" type="ORF">GCM10007043_04580</name>
</gene>
<sequence length="485" mass="55097">MAFRDLREFLAALEERGWLKRIREEVDPELEISEITDRVSKSRTHNYALLFENVKGYDIPVLTNALGSTERMCLALGVESLDDIAREIEELLALPQPGGGLLDKLKALPKLAALASYLPKTVKHAPCQEVVITDNPDLSRLPILKCWPKDGGRFITMPLVFSKDPVTGKRNCGMYRMQVYDGRTTGMHWHKHKGGAEHWRKGRETGSRRLEVAVAIGCDPAVVYAATAPLPPDIDEMVFAGFLRKKPVEMVKCKTVDLEVPAHAEIVLEGYVDLDELRIEGPFGDHTGYYSLPDKYPVFHLQAITHRKNPIYMATLVGKPPMEDAYLGKATERIFLPLIRLMLPEVVDIDMPIEGGFHNCVIVSIKKRYPYHARKVMAGLWGLGLMMLAKMIIVVDEDVNVHDYREVAWRVFHNIDARRDMMFVDGPTDDLDHASQLPFITSKVGIDATRKWPEEGFVRPWPDDIEMSEEIKQLVDRKWSRYGIE</sequence>
<dbReference type="GO" id="GO:0005829">
    <property type="term" value="C:cytosol"/>
    <property type="evidence" value="ECO:0007669"/>
    <property type="project" value="TreeGrafter"/>
</dbReference>
<evidence type="ECO:0000259" key="2">
    <source>
        <dbReference type="Pfam" id="PF01977"/>
    </source>
</evidence>
<dbReference type="GO" id="GO:0006744">
    <property type="term" value="P:ubiquinone biosynthetic process"/>
    <property type="evidence" value="ECO:0007669"/>
    <property type="project" value="TreeGrafter"/>
</dbReference>
<dbReference type="NCBIfam" id="TIGR00148">
    <property type="entry name" value="UbiD family decarboxylase"/>
    <property type="match status" value="1"/>
</dbReference>
<dbReference type="RefSeq" id="WP_054669526.1">
    <property type="nucleotide sequence ID" value="NZ_BMOF01000005.1"/>
</dbReference>
<dbReference type="SUPFAM" id="SSF50475">
    <property type="entry name" value="FMN-binding split barrel"/>
    <property type="match status" value="1"/>
</dbReference>
<proteinExistence type="inferred from homology"/>
<dbReference type="InterPro" id="IPR049381">
    <property type="entry name" value="UbiD-like_C"/>
</dbReference>
<comment type="similarity">
    <text evidence="1">Belongs to the UbiD family.</text>
</comment>
<dbReference type="Gene3D" id="1.20.5.570">
    <property type="entry name" value="Single helix bin"/>
    <property type="match status" value="1"/>
</dbReference>
<feature type="domain" description="3-octaprenyl-4-hydroxybenzoate carboxy-lyase-like Rift-related" evidence="2">
    <location>
        <begin position="121"/>
        <end position="320"/>
    </location>
</feature>
<dbReference type="InterPro" id="IPR022390">
    <property type="entry name" value="HBDC"/>
</dbReference>
<protein>
    <submittedName>
        <fullName evidence="5">Menaquinone biosynthesis decarboxylase</fullName>
    </submittedName>
</protein>
<evidence type="ECO:0000313" key="6">
    <source>
        <dbReference type="Proteomes" id="UP000637720"/>
    </source>
</evidence>
<comment type="caution">
    <text evidence="5">The sequence shown here is derived from an EMBL/GenBank/DDBJ whole genome shotgun (WGS) entry which is preliminary data.</text>
</comment>
<dbReference type="EMBL" id="BMOF01000005">
    <property type="protein sequence ID" value="GGJ93925.1"/>
    <property type="molecule type" value="Genomic_DNA"/>
</dbReference>
<organism evidence="5 6">
    <name type="scientific">Calditerricola satsumensis</name>
    <dbReference type="NCBI Taxonomy" id="373054"/>
    <lineage>
        <taxon>Bacteria</taxon>
        <taxon>Bacillati</taxon>
        <taxon>Bacillota</taxon>
        <taxon>Bacilli</taxon>
        <taxon>Bacillales</taxon>
        <taxon>Bacillaceae</taxon>
        <taxon>Calditerricola</taxon>
    </lineage>
</organism>
<dbReference type="Pfam" id="PF20695">
    <property type="entry name" value="UbiD_N"/>
    <property type="match status" value="1"/>
</dbReference>
<dbReference type="Pfam" id="PF01977">
    <property type="entry name" value="UbiD"/>
    <property type="match status" value="1"/>
</dbReference>
<dbReference type="GO" id="GO:0008694">
    <property type="term" value="F:4-hydroxy-3-polyprenylbenzoate decarboxylase activity"/>
    <property type="evidence" value="ECO:0007669"/>
    <property type="project" value="TreeGrafter"/>
</dbReference>
<dbReference type="PANTHER" id="PTHR30108:SF17">
    <property type="entry name" value="FERULIC ACID DECARBOXYLASE 1"/>
    <property type="match status" value="1"/>
</dbReference>
<accession>A0A8J3FCZ5</accession>
<dbReference type="PANTHER" id="PTHR30108">
    <property type="entry name" value="3-OCTAPRENYL-4-HYDROXYBENZOATE CARBOXY-LYASE-RELATED"/>
    <property type="match status" value="1"/>
</dbReference>
<evidence type="ECO:0000259" key="4">
    <source>
        <dbReference type="Pfam" id="PF20696"/>
    </source>
</evidence>